<evidence type="ECO:0000259" key="5">
    <source>
        <dbReference type="Pfam" id="PF01281"/>
    </source>
</evidence>
<dbReference type="InterPro" id="IPR009027">
    <property type="entry name" value="Ribosomal_bL9/RNase_H1_N"/>
</dbReference>
<dbReference type="EMBL" id="KQ474076">
    <property type="protein sequence ID" value="KPV76427.1"/>
    <property type="molecule type" value="Genomic_DNA"/>
</dbReference>
<reference evidence="6 7" key="1">
    <citation type="journal article" date="2015" name="Front. Microbiol.">
        <title>Genome sequence of the plant growth promoting endophytic yeast Rhodotorula graminis WP1.</title>
        <authorList>
            <person name="Firrincieli A."/>
            <person name="Otillar R."/>
            <person name="Salamov A."/>
            <person name="Schmutz J."/>
            <person name="Khan Z."/>
            <person name="Redman R.S."/>
            <person name="Fleck N.D."/>
            <person name="Lindquist E."/>
            <person name="Grigoriev I.V."/>
            <person name="Doty S.L."/>
        </authorList>
    </citation>
    <scope>NUCLEOTIDE SEQUENCE [LARGE SCALE GENOMIC DNA]</scope>
    <source>
        <strain evidence="6 7">WP1</strain>
    </source>
</reference>
<dbReference type="InterPro" id="IPR020070">
    <property type="entry name" value="Ribosomal_bL9_N"/>
</dbReference>
<keyword evidence="3" id="KW-0687">Ribonucleoprotein</keyword>
<name>A0A194S761_RHOGW</name>
<dbReference type="GeneID" id="28976784"/>
<dbReference type="Proteomes" id="UP000053890">
    <property type="component" value="Unassembled WGS sequence"/>
</dbReference>
<dbReference type="GO" id="GO:0003735">
    <property type="term" value="F:structural constituent of ribosome"/>
    <property type="evidence" value="ECO:0007669"/>
    <property type="project" value="InterPro"/>
</dbReference>
<dbReference type="AlphaFoldDB" id="A0A194S761"/>
<feature type="region of interest" description="Disordered" evidence="4">
    <location>
        <begin position="189"/>
        <end position="217"/>
    </location>
</feature>
<gene>
    <name evidence="6" type="ORF">RHOBADRAFT_52437</name>
</gene>
<dbReference type="GO" id="GO:0005840">
    <property type="term" value="C:ribosome"/>
    <property type="evidence" value="ECO:0007669"/>
    <property type="project" value="UniProtKB-KW"/>
</dbReference>
<evidence type="ECO:0000256" key="3">
    <source>
        <dbReference type="ARBA" id="ARBA00023274"/>
    </source>
</evidence>
<dbReference type="Pfam" id="PF01281">
    <property type="entry name" value="Ribosomal_L9_N"/>
    <property type="match status" value="1"/>
</dbReference>
<dbReference type="SUPFAM" id="SSF55658">
    <property type="entry name" value="L9 N-domain-like"/>
    <property type="match status" value="1"/>
</dbReference>
<comment type="similarity">
    <text evidence="1">Belongs to the bacterial ribosomal protein bL9 family.</text>
</comment>
<dbReference type="InterPro" id="IPR036935">
    <property type="entry name" value="Ribosomal_bL9_N_sf"/>
</dbReference>
<evidence type="ECO:0000256" key="2">
    <source>
        <dbReference type="ARBA" id="ARBA00022980"/>
    </source>
</evidence>
<feature type="compositionally biased region" description="Low complexity" evidence="4">
    <location>
        <begin position="190"/>
        <end position="204"/>
    </location>
</feature>
<protein>
    <recommendedName>
        <fullName evidence="5">Ribosomal protein L9 domain-containing protein</fullName>
    </recommendedName>
</protein>
<organism evidence="6 7">
    <name type="scientific">Rhodotorula graminis (strain WP1)</name>
    <dbReference type="NCBI Taxonomy" id="578459"/>
    <lineage>
        <taxon>Eukaryota</taxon>
        <taxon>Fungi</taxon>
        <taxon>Dikarya</taxon>
        <taxon>Basidiomycota</taxon>
        <taxon>Pucciniomycotina</taxon>
        <taxon>Microbotryomycetes</taxon>
        <taxon>Sporidiobolales</taxon>
        <taxon>Sporidiobolaceae</taxon>
        <taxon>Rhodotorula</taxon>
    </lineage>
</organism>
<keyword evidence="7" id="KW-1185">Reference proteome</keyword>
<sequence>MIVSGSSRLLRTAVPPRSAAPSCAGCVPSSRRSAHKLVAVQLLSDSLPSLGARNQVVALSPGLARNRLVPAGLAVYVGRDGEGVSVRRDMERRGEMIALRRREGQQQAARRAKGVLEQLAQGNAPPTDPLAAARAAERALSLSLSTLAPPSSPLIFTRLTTSPTSSDLFGSVSVADVVSALRERGVVGLATSSSSSSSSASGASSGSGAGEGAGAHGAFRSDQVGVLNGRVKQVGEYVFEVELRASGERVPVRVEVRREDK</sequence>
<dbReference type="InterPro" id="IPR000244">
    <property type="entry name" value="Ribosomal_bL9"/>
</dbReference>
<feature type="domain" description="Ribosomal protein L9" evidence="5">
    <location>
        <begin position="43"/>
        <end position="77"/>
    </location>
</feature>
<evidence type="ECO:0000313" key="7">
    <source>
        <dbReference type="Proteomes" id="UP000053890"/>
    </source>
</evidence>
<evidence type="ECO:0000313" key="6">
    <source>
        <dbReference type="EMBL" id="KPV76427.1"/>
    </source>
</evidence>
<dbReference type="GO" id="GO:1990904">
    <property type="term" value="C:ribonucleoprotein complex"/>
    <property type="evidence" value="ECO:0007669"/>
    <property type="project" value="UniProtKB-KW"/>
</dbReference>
<dbReference type="OrthoDB" id="5555409at2759"/>
<accession>A0A194S761</accession>
<dbReference type="RefSeq" id="XP_018272476.1">
    <property type="nucleotide sequence ID" value="XM_018416336.1"/>
</dbReference>
<feature type="compositionally biased region" description="Gly residues" evidence="4">
    <location>
        <begin position="205"/>
        <end position="215"/>
    </location>
</feature>
<keyword evidence="2" id="KW-0689">Ribosomal protein</keyword>
<dbReference type="GO" id="GO:0006412">
    <property type="term" value="P:translation"/>
    <property type="evidence" value="ECO:0007669"/>
    <property type="project" value="InterPro"/>
</dbReference>
<dbReference type="Gene3D" id="3.40.5.10">
    <property type="entry name" value="Ribosomal protein L9, N-terminal domain"/>
    <property type="match status" value="1"/>
</dbReference>
<dbReference type="PANTHER" id="PTHR21368">
    <property type="entry name" value="50S RIBOSOMAL PROTEIN L9"/>
    <property type="match status" value="1"/>
</dbReference>
<proteinExistence type="inferred from homology"/>
<evidence type="ECO:0000256" key="4">
    <source>
        <dbReference type="SAM" id="MobiDB-lite"/>
    </source>
</evidence>
<dbReference type="STRING" id="578459.A0A194S761"/>
<evidence type="ECO:0000256" key="1">
    <source>
        <dbReference type="ARBA" id="ARBA00010605"/>
    </source>
</evidence>